<gene>
    <name evidence="8" type="primary">pepA</name>
    <name evidence="10" type="ORF">PQU98_00580</name>
</gene>
<feature type="binding site" evidence="8">
    <location>
        <position position="256"/>
    </location>
    <ligand>
        <name>Mn(2+)</name>
        <dbReference type="ChEBI" id="CHEBI:29035"/>
        <label>2</label>
    </ligand>
</feature>
<evidence type="ECO:0000256" key="1">
    <source>
        <dbReference type="ARBA" id="ARBA00000135"/>
    </source>
</evidence>
<reference evidence="10 11" key="1">
    <citation type="submission" date="2023-01" db="EMBL/GenBank/DDBJ databases">
        <title>Novel species of the genus Asticcacaulis isolated from rivers.</title>
        <authorList>
            <person name="Lu H."/>
        </authorList>
    </citation>
    <scope>NUCLEOTIDE SEQUENCE [LARGE SCALE GENOMIC DNA]</scope>
    <source>
        <strain evidence="10 11">LKC15W</strain>
    </source>
</reference>
<dbReference type="SUPFAM" id="SSF52949">
    <property type="entry name" value="Macro domain-like"/>
    <property type="match status" value="1"/>
</dbReference>
<name>A0ABT5HED1_9CAUL</name>
<evidence type="ECO:0000256" key="6">
    <source>
        <dbReference type="ARBA" id="ARBA00022801"/>
    </source>
</evidence>
<dbReference type="InterPro" id="IPR008283">
    <property type="entry name" value="Peptidase_M17_N"/>
</dbReference>
<dbReference type="NCBIfam" id="NF002074">
    <property type="entry name" value="PRK00913.1-4"/>
    <property type="match status" value="1"/>
</dbReference>
<accession>A0ABT5HED1</accession>
<keyword evidence="11" id="KW-1185">Reference proteome</keyword>
<feature type="binding site" evidence="8">
    <location>
        <position position="338"/>
    </location>
    <ligand>
        <name>Mn(2+)</name>
        <dbReference type="ChEBI" id="CHEBI:29035"/>
        <label>1</label>
    </ligand>
</feature>
<protein>
    <recommendedName>
        <fullName evidence="8">Probable cytosol aminopeptidase</fullName>
        <ecNumber evidence="8">3.4.11.1</ecNumber>
    </recommendedName>
    <alternativeName>
        <fullName evidence="8">Leucine aminopeptidase</fullName>
        <shortName evidence="8">LAP</shortName>
        <ecNumber evidence="8">3.4.11.10</ecNumber>
    </alternativeName>
    <alternativeName>
        <fullName evidence="8">Leucyl aminopeptidase</fullName>
    </alternativeName>
</protein>
<comment type="catalytic activity">
    <reaction evidence="1 8">
        <text>Release of an N-terminal amino acid, Xaa-|-Yaa-, in which Xaa is preferably Leu, but may be other amino acids including Pro although not Arg or Lys, and Yaa may be Pro. Amino acid amides and methyl esters are also readily hydrolyzed, but rates on arylamides are exceedingly low.</text>
        <dbReference type="EC" id="3.4.11.1"/>
    </reaction>
</comment>
<feature type="active site" evidence="8">
    <location>
        <position position="342"/>
    </location>
</feature>
<dbReference type="InterPro" id="IPR043472">
    <property type="entry name" value="Macro_dom-like"/>
</dbReference>
<dbReference type="EMBL" id="JAQQKV010000001">
    <property type="protein sequence ID" value="MDC7674617.1"/>
    <property type="molecule type" value="Genomic_DNA"/>
</dbReference>
<dbReference type="Proteomes" id="UP001218579">
    <property type="component" value="Unassembled WGS sequence"/>
</dbReference>
<dbReference type="InterPro" id="IPR011356">
    <property type="entry name" value="Leucine_aapep/pepB"/>
</dbReference>
<evidence type="ECO:0000313" key="10">
    <source>
        <dbReference type="EMBL" id="MDC7674617.1"/>
    </source>
</evidence>
<comment type="cofactor">
    <cofactor evidence="8">
        <name>Mn(2+)</name>
        <dbReference type="ChEBI" id="CHEBI:29035"/>
    </cofactor>
    <text evidence="8">Binds 2 manganese ions per subunit.</text>
</comment>
<feature type="binding site" evidence="8">
    <location>
        <position position="340"/>
    </location>
    <ligand>
        <name>Mn(2+)</name>
        <dbReference type="ChEBI" id="CHEBI:29035"/>
        <label>1</label>
    </ligand>
</feature>
<dbReference type="PROSITE" id="PS00631">
    <property type="entry name" value="CYTOSOL_AP"/>
    <property type="match status" value="1"/>
</dbReference>
<organism evidence="10 11">
    <name type="scientific">Asticcacaulis machinosus</name>
    <dbReference type="NCBI Taxonomy" id="2984211"/>
    <lineage>
        <taxon>Bacteria</taxon>
        <taxon>Pseudomonadati</taxon>
        <taxon>Pseudomonadota</taxon>
        <taxon>Alphaproteobacteria</taxon>
        <taxon>Caulobacterales</taxon>
        <taxon>Caulobacteraceae</taxon>
        <taxon>Asticcacaulis</taxon>
    </lineage>
</organism>
<dbReference type="EC" id="3.4.11.10" evidence="8"/>
<feature type="active site" evidence="8">
    <location>
        <position position="268"/>
    </location>
</feature>
<evidence type="ECO:0000256" key="2">
    <source>
        <dbReference type="ARBA" id="ARBA00000967"/>
    </source>
</evidence>
<dbReference type="RefSeq" id="WP_272742943.1">
    <property type="nucleotide sequence ID" value="NZ_JAQQKV010000001.1"/>
</dbReference>
<dbReference type="PANTHER" id="PTHR11963">
    <property type="entry name" value="LEUCINE AMINOPEPTIDASE-RELATED"/>
    <property type="match status" value="1"/>
</dbReference>
<comment type="caution">
    <text evidence="10">The sequence shown here is derived from an EMBL/GenBank/DDBJ whole genome shotgun (WGS) entry which is preliminary data.</text>
</comment>
<keyword evidence="7 8" id="KW-0464">Manganese</keyword>
<evidence type="ECO:0000256" key="5">
    <source>
        <dbReference type="ARBA" id="ARBA00022670"/>
    </source>
</evidence>
<dbReference type="NCBIfam" id="NF002077">
    <property type="entry name" value="PRK00913.2-4"/>
    <property type="match status" value="1"/>
</dbReference>
<evidence type="ECO:0000256" key="3">
    <source>
        <dbReference type="ARBA" id="ARBA00009528"/>
    </source>
</evidence>
<dbReference type="NCBIfam" id="NF002073">
    <property type="entry name" value="PRK00913.1-2"/>
    <property type="match status" value="1"/>
</dbReference>
<evidence type="ECO:0000256" key="7">
    <source>
        <dbReference type="ARBA" id="ARBA00023211"/>
    </source>
</evidence>
<feature type="binding site" evidence="8">
    <location>
        <position position="340"/>
    </location>
    <ligand>
        <name>Mn(2+)</name>
        <dbReference type="ChEBI" id="CHEBI:29035"/>
        <label>2</label>
    </ligand>
</feature>
<feature type="domain" description="Cytosol aminopeptidase" evidence="9">
    <location>
        <begin position="336"/>
        <end position="343"/>
    </location>
</feature>
<evidence type="ECO:0000256" key="4">
    <source>
        <dbReference type="ARBA" id="ARBA00022438"/>
    </source>
</evidence>
<keyword evidence="6 8" id="KW-0378">Hydrolase</keyword>
<dbReference type="Gene3D" id="3.40.220.10">
    <property type="entry name" value="Leucine Aminopeptidase, subunit E, domain 1"/>
    <property type="match status" value="1"/>
</dbReference>
<dbReference type="InterPro" id="IPR023042">
    <property type="entry name" value="Peptidase_M17_leu_NH2_pept"/>
</dbReference>
<sequence>MHIQLATQYPENHALAVLIGDGDALSAGAEKLNTISSGYILGSLKKLGFKSAKGKVQILSALPDQPYTALAVLAAGDLPGLKAADVESVAGSLYHATKSAGFADLAIDMGGFPAEQVAHAMFALTLASYRFDKYFGAAKLEKAPTLKSVTLICDDVAAVEAAFGPLKAIADGVIVARDLVSEPANVLYPQSYADRIKGFEALGLKVEVLGEDEMTKLGMFSLLGVGLGSRKESKLVVMQWLGADDKSAQPVAFVGKGVTFDTGGISIKPAEGMEDMKWDMGGSATVVGTMIALAGRKAKVNAIGVVGLVENMPDGNAQRPGDVVTAMSGTTIEVINTDAEGRLVLADALWYTQDRFKPQFMIDLATLTGAMIIALGMDYAGVFSNNDDLAEKISEASKSVSENTWRMPLPTQYEKQIDSKIADIRNIGGRPGGSITAALFLQRFVNNVPWAHLDIAPTAWTNEQRLPTVPEGATGWGVRTLDALVKAHYEV</sequence>
<feature type="binding site" evidence="8">
    <location>
        <position position="261"/>
    </location>
    <ligand>
        <name>Mn(2+)</name>
        <dbReference type="ChEBI" id="CHEBI:29035"/>
        <label>2</label>
    </ligand>
</feature>
<keyword evidence="8" id="KW-0963">Cytoplasm</keyword>
<comment type="subcellular location">
    <subcellularLocation>
        <location evidence="8">Cytoplasm</location>
    </subcellularLocation>
</comment>
<keyword evidence="8" id="KW-0479">Metal-binding</keyword>
<dbReference type="Pfam" id="PF00883">
    <property type="entry name" value="Peptidase_M17"/>
    <property type="match status" value="1"/>
</dbReference>
<dbReference type="SUPFAM" id="SSF53187">
    <property type="entry name" value="Zn-dependent exopeptidases"/>
    <property type="match status" value="1"/>
</dbReference>
<dbReference type="GO" id="GO:0004177">
    <property type="term" value="F:aminopeptidase activity"/>
    <property type="evidence" value="ECO:0007669"/>
    <property type="project" value="UniProtKB-KW"/>
</dbReference>
<dbReference type="PRINTS" id="PR00481">
    <property type="entry name" value="LAMNOPPTDASE"/>
</dbReference>
<dbReference type="HAMAP" id="MF_00181">
    <property type="entry name" value="Cytosol_peptidase_M17"/>
    <property type="match status" value="1"/>
</dbReference>
<feature type="binding site" evidence="8">
    <location>
        <position position="261"/>
    </location>
    <ligand>
        <name>Mn(2+)</name>
        <dbReference type="ChEBI" id="CHEBI:29035"/>
        <label>1</label>
    </ligand>
</feature>
<dbReference type="EC" id="3.4.11.1" evidence="8"/>
<dbReference type="Gene3D" id="3.40.630.10">
    <property type="entry name" value="Zn peptidases"/>
    <property type="match status" value="1"/>
</dbReference>
<dbReference type="PANTHER" id="PTHR11963:SF23">
    <property type="entry name" value="CYTOSOL AMINOPEPTIDASE"/>
    <property type="match status" value="1"/>
</dbReference>
<dbReference type="Pfam" id="PF02789">
    <property type="entry name" value="Peptidase_M17_N"/>
    <property type="match status" value="1"/>
</dbReference>
<evidence type="ECO:0000313" key="11">
    <source>
        <dbReference type="Proteomes" id="UP001218579"/>
    </source>
</evidence>
<evidence type="ECO:0000256" key="8">
    <source>
        <dbReference type="HAMAP-Rule" id="MF_00181"/>
    </source>
</evidence>
<feature type="binding site" evidence="8">
    <location>
        <position position="279"/>
    </location>
    <ligand>
        <name>Mn(2+)</name>
        <dbReference type="ChEBI" id="CHEBI:29035"/>
        <label>2</label>
    </ligand>
</feature>
<dbReference type="NCBIfam" id="NF002075">
    <property type="entry name" value="PRK00913.2-2"/>
    <property type="match status" value="1"/>
</dbReference>
<comment type="function">
    <text evidence="8">Presumably involved in the processing and regular turnover of intracellular proteins. Catalyzes the removal of unsubstituted N-terminal amino acids from various peptides.</text>
</comment>
<comment type="catalytic activity">
    <reaction evidence="2 8">
        <text>Release of an N-terminal amino acid, preferentially leucine, but not glutamic or aspartic acids.</text>
        <dbReference type="EC" id="3.4.11.10"/>
    </reaction>
</comment>
<proteinExistence type="inferred from homology"/>
<dbReference type="InterPro" id="IPR000819">
    <property type="entry name" value="Peptidase_M17_C"/>
</dbReference>
<dbReference type="CDD" id="cd00433">
    <property type="entry name" value="Peptidase_M17"/>
    <property type="match status" value="1"/>
</dbReference>
<keyword evidence="4 8" id="KW-0031">Aminopeptidase</keyword>
<evidence type="ECO:0000259" key="9">
    <source>
        <dbReference type="PROSITE" id="PS00631"/>
    </source>
</evidence>
<comment type="similarity">
    <text evidence="3 8">Belongs to the peptidase M17 family.</text>
</comment>
<keyword evidence="5 8" id="KW-0645">Protease</keyword>